<evidence type="ECO:0000256" key="2">
    <source>
        <dbReference type="ARBA" id="ARBA00007430"/>
    </source>
</evidence>
<feature type="transmembrane region" description="Helical" evidence="7">
    <location>
        <begin position="225"/>
        <end position="244"/>
    </location>
</feature>
<evidence type="ECO:0000256" key="1">
    <source>
        <dbReference type="ARBA" id="ARBA00004651"/>
    </source>
</evidence>
<feature type="transmembrane region" description="Helical" evidence="7">
    <location>
        <begin position="101"/>
        <end position="122"/>
    </location>
</feature>
<evidence type="ECO:0000313" key="9">
    <source>
        <dbReference type="Proteomes" id="UP000095342"/>
    </source>
</evidence>
<keyword evidence="6 7" id="KW-0472">Membrane</keyword>
<feature type="transmembrane region" description="Helical" evidence="7">
    <location>
        <begin position="372"/>
        <end position="391"/>
    </location>
</feature>
<proteinExistence type="inferred from homology"/>
<sequence>MTNIEQNPEEDVGLHKLKHSGSVLARTAHGTSWLIGWRLANRALGFISTLFLARLLSPSDFGIVALAMGFMQSLNQLSELGTENAIIRDEKHDRAIYDTGFTINLIRGSLVALLIFILAAPAAEFFHSPHFEQVVWLAALISFLNGFENIGIVDFRRFMAFNYEFKLKIIPRIISAVTAILLAFILRNFWALIIAILVNQIITLAMSYVLHPYRPRLTLQAWRRMASYSTMLWFSNLIGLAGGFGTKSIIGKISGIASVGIYEVGIDFASLTTSELAGAFSRALFPGFAELRKAGKDASEMIPRVIGIMALVTFPAGVGISLISYPIVQLALGSKWLNAVPIIEILAITRSLTILGVISTTYFSVHGWMKTIVSINAIGGIIQIILLVFLIPNYGLYGIALSVASAETIIQFCFYSIVSYSLHISISKTLSMVWRSVIGCLIMSIILYMMNLGWTHESSHIASNLSAAYKLGITIAIGSAIYIGVISILWFFSPNKYNSPEVDLLNQVKKIMVRN</sequence>
<dbReference type="KEGG" id="aaeo:BJI67_06930"/>
<evidence type="ECO:0000256" key="4">
    <source>
        <dbReference type="ARBA" id="ARBA00022692"/>
    </source>
</evidence>
<dbReference type="Proteomes" id="UP000095342">
    <property type="component" value="Chromosome"/>
</dbReference>
<dbReference type="EMBL" id="CP017448">
    <property type="protein sequence ID" value="AOV16828.1"/>
    <property type="molecule type" value="Genomic_DNA"/>
</dbReference>
<comment type="similarity">
    <text evidence="2">Belongs to the polysaccharide synthase family.</text>
</comment>
<feature type="transmembrane region" description="Helical" evidence="7">
    <location>
        <begin position="397"/>
        <end position="420"/>
    </location>
</feature>
<organism evidence="8 9">
    <name type="scientific">Acidihalobacter aeolianus</name>
    <dbReference type="NCBI Taxonomy" id="2792603"/>
    <lineage>
        <taxon>Bacteria</taxon>
        <taxon>Pseudomonadati</taxon>
        <taxon>Pseudomonadota</taxon>
        <taxon>Gammaproteobacteria</taxon>
        <taxon>Chromatiales</taxon>
        <taxon>Ectothiorhodospiraceae</taxon>
        <taxon>Acidihalobacter</taxon>
    </lineage>
</organism>
<dbReference type="Pfam" id="PF13440">
    <property type="entry name" value="Polysacc_synt_3"/>
    <property type="match status" value="1"/>
</dbReference>
<feature type="transmembrane region" description="Helical" evidence="7">
    <location>
        <begin position="471"/>
        <end position="492"/>
    </location>
</feature>
<accession>A0A1D8K7B1</accession>
<dbReference type="PANTHER" id="PTHR30250:SF10">
    <property type="entry name" value="LIPOPOLYSACCHARIDE BIOSYNTHESIS PROTEIN WZXC"/>
    <property type="match status" value="1"/>
</dbReference>
<reference evidence="8 9" key="1">
    <citation type="submission" date="2016-09" db="EMBL/GenBank/DDBJ databases">
        <title>Acidihalobacter prosperus V6 (DSM14174).</title>
        <authorList>
            <person name="Khaleque H.N."/>
            <person name="Ramsay J.P."/>
            <person name="Murphy R.J.T."/>
            <person name="Kaksonen A.H."/>
            <person name="Boxall N.J."/>
            <person name="Watkin E.L.J."/>
        </authorList>
    </citation>
    <scope>NUCLEOTIDE SEQUENCE [LARGE SCALE GENOMIC DNA]</scope>
    <source>
        <strain evidence="8 9">V6</strain>
    </source>
</reference>
<evidence type="ECO:0000313" key="8">
    <source>
        <dbReference type="EMBL" id="AOV16828.1"/>
    </source>
</evidence>
<feature type="transmembrane region" description="Helical" evidence="7">
    <location>
        <begin position="305"/>
        <end position="327"/>
    </location>
</feature>
<evidence type="ECO:0000256" key="6">
    <source>
        <dbReference type="ARBA" id="ARBA00023136"/>
    </source>
</evidence>
<feature type="transmembrane region" description="Helical" evidence="7">
    <location>
        <begin position="134"/>
        <end position="155"/>
    </location>
</feature>
<dbReference type="InterPro" id="IPR050833">
    <property type="entry name" value="Poly_Biosynth_Transport"/>
</dbReference>
<evidence type="ECO:0000256" key="5">
    <source>
        <dbReference type="ARBA" id="ARBA00022989"/>
    </source>
</evidence>
<name>A0A1D8K7B1_9GAMM</name>
<dbReference type="PANTHER" id="PTHR30250">
    <property type="entry name" value="PST FAMILY PREDICTED COLANIC ACID TRANSPORTER"/>
    <property type="match status" value="1"/>
</dbReference>
<gene>
    <name evidence="8" type="ORF">BJI67_06930</name>
</gene>
<keyword evidence="4 7" id="KW-0812">Transmembrane</keyword>
<feature type="transmembrane region" description="Helical" evidence="7">
    <location>
        <begin position="264"/>
        <end position="285"/>
    </location>
</feature>
<feature type="transmembrane region" description="Helical" evidence="7">
    <location>
        <begin position="192"/>
        <end position="213"/>
    </location>
</feature>
<evidence type="ECO:0000256" key="7">
    <source>
        <dbReference type="SAM" id="Phobius"/>
    </source>
</evidence>
<dbReference type="AlphaFoldDB" id="A0A1D8K7B1"/>
<dbReference type="RefSeq" id="WP_070072411.1">
    <property type="nucleotide sequence ID" value="NZ_CP017448.1"/>
</dbReference>
<protein>
    <submittedName>
        <fullName evidence="8">Uncharacterized protein</fullName>
    </submittedName>
</protein>
<evidence type="ECO:0000256" key="3">
    <source>
        <dbReference type="ARBA" id="ARBA00022475"/>
    </source>
</evidence>
<feature type="transmembrane region" description="Helical" evidence="7">
    <location>
        <begin position="167"/>
        <end position="186"/>
    </location>
</feature>
<keyword evidence="9" id="KW-1185">Reference proteome</keyword>
<comment type="subcellular location">
    <subcellularLocation>
        <location evidence="1">Cell membrane</location>
        <topology evidence="1">Multi-pass membrane protein</topology>
    </subcellularLocation>
</comment>
<dbReference type="GO" id="GO:0005886">
    <property type="term" value="C:plasma membrane"/>
    <property type="evidence" value="ECO:0007669"/>
    <property type="project" value="UniProtKB-SubCell"/>
</dbReference>
<feature type="transmembrane region" description="Helical" evidence="7">
    <location>
        <begin position="432"/>
        <end position="451"/>
    </location>
</feature>
<feature type="transmembrane region" description="Helical" evidence="7">
    <location>
        <begin position="339"/>
        <end position="365"/>
    </location>
</feature>
<keyword evidence="5 7" id="KW-1133">Transmembrane helix</keyword>
<keyword evidence="3" id="KW-1003">Cell membrane</keyword>